<keyword evidence="1" id="KW-0479">Metal-binding</keyword>
<accession>A0A3P3VII2</accession>
<dbReference type="NCBIfam" id="TIGR01927">
    <property type="entry name" value="menC_gam_Gplu"/>
    <property type="match status" value="1"/>
</dbReference>
<dbReference type="GO" id="GO:0009234">
    <property type="term" value="P:menaquinone biosynthetic process"/>
    <property type="evidence" value="ECO:0007669"/>
    <property type="project" value="UniProtKB-UniRule"/>
</dbReference>
<dbReference type="GO" id="GO:0046872">
    <property type="term" value="F:metal ion binding"/>
    <property type="evidence" value="ECO:0007669"/>
    <property type="project" value="UniProtKB-KW"/>
</dbReference>
<dbReference type="SFLD" id="SFLDS00001">
    <property type="entry name" value="Enolase"/>
    <property type="match status" value="1"/>
</dbReference>
<reference evidence="6 7" key="2">
    <citation type="submission" date="2018-12" db="EMBL/GenBank/DDBJ databases">
        <title>Simiduia agarivorans gen. nov., sp. nov., a marine, agarolytic bacterium isolated from shallow coastal water from Keelung, Taiwan.</title>
        <authorList>
            <person name="Shieh W.Y."/>
        </authorList>
    </citation>
    <scope>NUCLEOTIDE SEQUENCE [LARGE SCALE GENOMIC DNA]</scope>
    <source>
        <strain evidence="6 7">GTF-13</strain>
    </source>
</reference>
<protein>
    <recommendedName>
        <fullName evidence="4">o-succinylbenzoate synthase</fullName>
        <ecNumber evidence="4">4.2.1.113</ecNumber>
    </recommendedName>
</protein>
<gene>
    <name evidence="6" type="ORF">D0544_11710</name>
</gene>
<evidence type="ECO:0000256" key="2">
    <source>
        <dbReference type="ARBA" id="ARBA00022842"/>
    </source>
</evidence>
<evidence type="ECO:0000256" key="4">
    <source>
        <dbReference type="NCBIfam" id="TIGR01927"/>
    </source>
</evidence>
<dbReference type="PANTHER" id="PTHR48073:SF2">
    <property type="entry name" value="O-SUCCINYLBENZOATE SYNTHASE"/>
    <property type="match status" value="1"/>
</dbReference>
<proteinExistence type="predicted"/>
<dbReference type="GO" id="GO:0009063">
    <property type="term" value="P:amino acid catabolic process"/>
    <property type="evidence" value="ECO:0007669"/>
    <property type="project" value="InterPro"/>
</dbReference>
<feature type="domain" description="Mandelate racemase/muconate lactonizing enzyme C-terminal" evidence="5">
    <location>
        <begin position="118"/>
        <end position="212"/>
    </location>
</feature>
<dbReference type="EMBL" id="QWEZ01000002">
    <property type="protein sequence ID" value="RRJ82530.1"/>
    <property type="molecule type" value="Genomic_DNA"/>
</dbReference>
<dbReference type="InterPro" id="IPR029065">
    <property type="entry name" value="Enolase_C-like"/>
</dbReference>
<keyword evidence="2" id="KW-0460">Magnesium</keyword>
<dbReference type="SFLD" id="SFLDF00009">
    <property type="entry name" value="o-succinylbenzoate_synthase"/>
    <property type="match status" value="1"/>
</dbReference>
<name>A0A3P3VII2_9GAMM</name>
<dbReference type="PANTHER" id="PTHR48073">
    <property type="entry name" value="O-SUCCINYLBENZOATE SYNTHASE-RELATED"/>
    <property type="match status" value="1"/>
</dbReference>
<dbReference type="Proteomes" id="UP000280792">
    <property type="component" value="Unassembled WGS sequence"/>
</dbReference>
<evidence type="ECO:0000313" key="6">
    <source>
        <dbReference type="EMBL" id="RRJ82530.1"/>
    </source>
</evidence>
<reference evidence="6 7" key="1">
    <citation type="submission" date="2018-08" db="EMBL/GenBank/DDBJ databases">
        <authorList>
            <person name="Khan S.A."/>
        </authorList>
    </citation>
    <scope>NUCLEOTIDE SEQUENCE [LARGE SCALE GENOMIC DNA]</scope>
    <source>
        <strain evidence="6 7">GTF-13</strain>
    </source>
</reference>
<dbReference type="InterPro" id="IPR041338">
    <property type="entry name" value="OSBS_N"/>
</dbReference>
<dbReference type="InterPro" id="IPR029017">
    <property type="entry name" value="Enolase-like_N"/>
</dbReference>
<sequence>MLRRAALYRYRIPLSPPLSSGGRRLSHREGLVVRLEQGERCGMGEVAPLPGFSRESLWQAQRELLQQLPRWVAGFGVHCRPPSAAFGLSCALDELRQGVPLRLVDPLSSGYPLLSGDPEQIVERWHHWPEPRPSLVKLKLGRRPVEAEQTMVGELLSISPGLRFRIDANRRWSPIDARRWVDWLGRERIDYLEEPCPRLWQSLQLADTCGVDLALDESLRESLHNGRGPLPVHPCFKVAVIKPSLTGPLGQIERLIRQCRRRGITTLLSSSYESSLGIGQLQALARRLTPDQGPGLDTLGPFSHHLLRPAAGDHACLDWAQLECLWQS</sequence>
<dbReference type="Pfam" id="PF13378">
    <property type="entry name" value="MR_MLE_C"/>
    <property type="match status" value="1"/>
</dbReference>
<dbReference type="Gene3D" id="3.30.390.10">
    <property type="entry name" value="Enolase-like, N-terminal domain"/>
    <property type="match status" value="1"/>
</dbReference>
<dbReference type="EC" id="4.2.1.113" evidence="4"/>
<dbReference type="SFLD" id="SFLDG00180">
    <property type="entry name" value="muconate_cycloisomerase"/>
    <property type="match status" value="1"/>
</dbReference>
<dbReference type="GO" id="GO:0043748">
    <property type="term" value="F:O-succinylbenzoate synthase activity"/>
    <property type="evidence" value="ECO:0007669"/>
    <property type="project" value="UniProtKB-EC"/>
</dbReference>
<organism evidence="6 7">
    <name type="scientific">Aestuariirhabdus litorea</name>
    <dbReference type="NCBI Taxonomy" id="2528527"/>
    <lineage>
        <taxon>Bacteria</taxon>
        <taxon>Pseudomonadati</taxon>
        <taxon>Pseudomonadota</taxon>
        <taxon>Gammaproteobacteria</taxon>
        <taxon>Oceanospirillales</taxon>
        <taxon>Aestuariirhabdaceae</taxon>
        <taxon>Aestuariirhabdus</taxon>
    </lineage>
</organism>
<dbReference type="InterPro" id="IPR013342">
    <property type="entry name" value="Mandelate_racemase_C"/>
</dbReference>
<evidence type="ECO:0000256" key="3">
    <source>
        <dbReference type="ARBA" id="ARBA00023239"/>
    </source>
</evidence>
<evidence type="ECO:0000313" key="7">
    <source>
        <dbReference type="Proteomes" id="UP000280792"/>
    </source>
</evidence>
<dbReference type="RefSeq" id="WP_125016350.1">
    <property type="nucleotide sequence ID" value="NZ_QWEZ01000002.1"/>
</dbReference>
<keyword evidence="7" id="KW-1185">Reference proteome</keyword>
<dbReference type="AlphaFoldDB" id="A0A3P3VII2"/>
<dbReference type="Gene3D" id="3.20.20.120">
    <property type="entry name" value="Enolase-like C-terminal domain"/>
    <property type="match status" value="1"/>
</dbReference>
<dbReference type="InterPro" id="IPR036849">
    <property type="entry name" value="Enolase-like_C_sf"/>
</dbReference>
<dbReference type="SUPFAM" id="SSF54826">
    <property type="entry name" value="Enolase N-terminal domain-like"/>
    <property type="match status" value="1"/>
</dbReference>
<dbReference type="PROSITE" id="PS00909">
    <property type="entry name" value="MR_MLE_2"/>
    <property type="match status" value="1"/>
</dbReference>
<dbReference type="NCBIfam" id="NF003473">
    <property type="entry name" value="PRK05105.1"/>
    <property type="match status" value="1"/>
</dbReference>
<dbReference type="SUPFAM" id="SSF51604">
    <property type="entry name" value="Enolase C-terminal domain-like"/>
    <property type="match status" value="1"/>
</dbReference>
<evidence type="ECO:0000256" key="1">
    <source>
        <dbReference type="ARBA" id="ARBA00022723"/>
    </source>
</evidence>
<dbReference type="Pfam" id="PF21508">
    <property type="entry name" value="MenC_N"/>
    <property type="match status" value="1"/>
</dbReference>
<dbReference type="InterPro" id="IPR018110">
    <property type="entry name" value="Mandel_Rmase/mucon_lact_enz_CS"/>
</dbReference>
<keyword evidence="3 6" id="KW-0456">Lyase</keyword>
<comment type="caution">
    <text evidence="6">The sequence shown here is derived from an EMBL/GenBank/DDBJ whole genome shotgun (WGS) entry which is preliminary data.</text>
</comment>
<evidence type="ECO:0000259" key="5">
    <source>
        <dbReference type="SMART" id="SM00922"/>
    </source>
</evidence>
<dbReference type="SMART" id="SM00922">
    <property type="entry name" value="MR_MLE"/>
    <property type="match status" value="1"/>
</dbReference>